<name>A0ACB8QTL2_9AGAM</name>
<keyword evidence="2" id="KW-1185">Reference proteome</keyword>
<evidence type="ECO:0000313" key="2">
    <source>
        <dbReference type="Proteomes" id="UP000814128"/>
    </source>
</evidence>
<proteinExistence type="predicted"/>
<sequence>MFSARDATPKVNGSEGAFIAIIVVLAVIVVAACVGIFLLLRYWDPSDAERRRRRHLSIRRRGAPAAHPLPIGLRDPAPAVAGSLSEKLGQMFRGGRLFGSGWQPAPDDDDWASGDEELVQHRPERTSVGSAPAPMRRTIVDPGTFAPPGHASPLDSATPPAVEPYENPFEPRPNPFLKEDTALYPHAVTDSGTHFKEDV</sequence>
<evidence type="ECO:0000313" key="1">
    <source>
        <dbReference type="EMBL" id="KAI0035027.1"/>
    </source>
</evidence>
<reference evidence="1" key="2">
    <citation type="journal article" date="2022" name="New Phytol.">
        <title>Evolutionary transition to the ectomycorrhizal habit in the genomes of a hyperdiverse lineage of mushroom-forming fungi.</title>
        <authorList>
            <person name="Looney B."/>
            <person name="Miyauchi S."/>
            <person name="Morin E."/>
            <person name="Drula E."/>
            <person name="Courty P.E."/>
            <person name="Kohler A."/>
            <person name="Kuo A."/>
            <person name="LaButti K."/>
            <person name="Pangilinan J."/>
            <person name="Lipzen A."/>
            <person name="Riley R."/>
            <person name="Andreopoulos W."/>
            <person name="He G."/>
            <person name="Johnson J."/>
            <person name="Nolan M."/>
            <person name="Tritt A."/>
            <person name="Barry K.W."/>
            <person name="Grigoriev I.V."/>
            <person name="Nagy L.G."/>
            <person name="Hibbett D."/>
            <person name="Henrissat B."/>
            <person name="Matheny P.B."/>
            <person name="Labbe J."/>
            <person name="Martin F.M."/>
        </authorList>
    </citation>
    <scope>NUCLEOTIDE SEQUENCE</scope>
    <source>
        <strain evidence="1">EC-137</strain>
    </source>
</reference>
<comment type="caution">
    <text evidence="1">The sequence shown here is derived from an EMBL/GenBank/DDBJ whole genome shotgun (WGS) entry which is preliminary data.</text>
</comment>
<dbReference type="Proteomes" id="UP000814128">
    <property type="component" value="Unassembled WGS sequence"/>
</dbReference>
<protein>
    <submittedName>
        <fullName evidence="1">Uncharacterized protein</fullName>
    </submittedName>
</protein>
<dbReference type="EMBL" id="MU273491">
    <property type="protein sequence ID" value="KAI0035027.1"/>
    <property type="molecule type" value="Genomic_DNA"/>
</dbReference>
<gene>
    <name evidence="1" type="ORF">K488DRAFT_83489</name>
</gene>
<organism evidence="1 2">
    <name type="scientific">Vararia minispora EC-137</name>
    <dbReference type="NCBI Taxonomy" id="1314806"/>
    <lineage>
        <taxon>Eukaryota</taxon>
        <taxon>Fungi</taxon>
        <taxon>Dikarya</taxon>
        <taxon>Basidiomycota</taxon>
        <taxon>Agaricomycotina</taxon>
        <taxon>Agaricomycetes</taxon>
        <taxon>Russulales</taxon>
        <taxon>Lachnocladiaceae</taxon>
        <taxon>Vararia</taxon>
    </lineage>
</organism>
<accession>A0ACB8QTL2</accession>
<reference evidence="1" key="1">
    <citation type="submission" date="2021-02" db="EMBL/GenBank/DDBJ databases">
        <authorList>
            <consortium name="DOE Joint Genome Institute"/>
            <person name="Ahrendt S."/>
            <person name="Looney B.P."/>
            <person name="Miyauchi S."/>
            <person name="Morin E."/>
            <person name="Drula E."/>
            <person name="Courty P.E."/>
            <person name="Chicoki N."/>
            <person name="Fauchery L."/>
            <person name="Kohler A."/>
            <person name="Kuo A."/>
            <person name="Labutti K."/>
            <person name="Pangilinan J."/>
            <person name="Lipzen A."/>
            <person name="Riley R."/>
            <person name="Andreopoulos W."/>
            <person name="He G."/>
            <person name="Johnson J."/>
            <person name="Barry K.W."/>
            <person name="Grigoriev I.V."/>
            <person name="Nagy L."/>
            <person name="Hibbett D."/>
            <person name="Henrissat B."/>
            <person name="Matheny P.B."/>
            <person name="Labbe J."/>
            <person name="Martin F."/>
        </authorList>
    </citation>
    <scope>NUCLEOTIDE SEQUENCE</scope>
    <source>
        <strain evidence="1">EC-137</strain>
    </source>
</reference>